<feature type="region of interest" description="Disordered" evidence="1">
    <location>
        <begin position="799"/>
        <end position="819"/>
    </location>
</feature>
<dbReference type="SMART" id="SM00581">
    <property type="entry name" value="PSP"/>
    <property type="match status" value="1"/>
</dbReference>
<protein>
    <submittedName>
        <fullName evidence="3">Splicing factor 3B subunit 2-like</fullName>
    </submittedName>
</protein>
<reference evidence="4" key="1">
    <citation type="submission" date="2017-11" db="EMBL/GenBank/DDBJ databases">
        <title>The sensing device of the deep-sea amphipod.</title>
        <authorList>
            <person name="Kobayashi H."/>
            <person name="Nagahama T."/>
            <person name="Arai W."/>
            <person name="Sasagawa Y."/>
            <person name="Umeda M."/>
            <person name="Hayashi T."/>
            <person name="Nikaido I."/>
            <person name="Watanabe H."/>
            <person name="Oguri K."/>
            <person name="Kitazato H."/>
            <person name="Fujioka K."/>
            <person name="Kido Y."/>
            <person name="Takami H."/>
        </authorList>
    </citation>
    <scope>NUCLEOTIDE SEQUENCE</scope>
    <source>
        <tissue evidence="4">Whole body</tissue>
    </source>
</reference>
<feature type="compositionally biased region" description="Polar residues" evidence="1">
    <location>
        <begin position="481"/>
        <end position="494"/>
    </location>
</feature>
<accession>A0A2P2HZ83</accession>
<dbReference type="PANTHER" id="PTHR12785">
    <property type="entry name" value="SPLICING FACTOR 3B"/>
    <property type="match status" value="1"/>
</dbReference>
<dbReference type="EMBL" id="IACF01001381">
    <property type="protein sequence ID" value="LAB67085.1"/>
    <property type="molecule type" value="mRNA"/>
</dbReference>
<feature type="compositionally biased region" description="Acidic residues" evidence="1">
    <location>
        <begin position="648"/>
        <end position="669"/>
    </location>
</feature>
<feature type="compositionally biased region" description="Low complexity" evidence="1">
    <location>
        <begin position="135"/>
        <end position="146"/>
    </location>
</feature>
<proteinExistence type="evidence at transcript level"/>
<dbReference type="PROSITE" id="PS50800">
    <property type="entry name" value="SAP"/>
    <property type="match status" value="1"/>
</dbReference>
<sequence>MSESKADLTKLRVVDLKQRLSELSLPTAGLKAELVARLHEHLSTSNEKDAAGEKREFNEGGEDGQHEREQQKEMYVSSSSSDDVARPAESPPHAGRGTAHHDQQDQGVVMSEKSDTLAPVGSSSKTVEQLELKSPQQPIQQLLQSPPRQPPQPLPPPMLQSPQQPQQHLQAQQQHLHQPPQQPLHQPQQQLQAPQQHLQQPQQQLHQLPQQQLQAPQQPLHQPPQQPPIQQSTISVVSIIGDGTAAPPPPLSRPATGGPTQANAVGSLLLGTTVGAATCPTSAQMQMIPPPPLLAAMPPTSSIASVPSVLEEALMQQKVRQQQQLLEQQKNTQKHEDLLRLQQQAMLEKQKEESEKQARLLSLQQEALKQNENEQKQLQALRLKPKPSEATSATSVTASDDDDDDDSTPSKGNSSGAGLGSILAALQQRQQPLPTAQSATAAPNMQKGPGFMGPPRPLGPPMGSSPMRPPLGMPPRPPHGTNMNPMGQGPTQQERPPMDNSGMARDGPGRDMRNMRPMGTSSSGPRQNNYRYQGGGRGGDGRPPALMSLHVAGPRDDGKEVRLPQALEEALAYKHERAKQVGVTLEEEHDERDEQDDEYEHGSDEEEQDGHDADDSLEFNEWMPASADMDWAPAPQPRADLGNKQQNDDVEDEQEEEEEEEADDEEDEINKDQEIIATKSSKKDKSKKKKKKKKKRKGKPDGCKRWIHKQLEEERRKKEEILSKKNKPVEPKVDVSYVQEEIVLDYSDPMHRHFAKVFENFKITEPVTTPEEVKVEEKHESSVVAMPNGMDLKKVPKLAEEVEDDSDDEDSDGKPKISKRKMKLLRRMSIAELKQTVNRPDVVEMHDVTARDPKLLVHLKATRNTVPVPRHWCFKRKYLQGKRGIEKPPFELPDFIKRTGIMEMRAALQEKEDQKTLKAKMRDKVRPKMGKIDIDYQKLHDAFFKWQCKPEMTVHGDLYYEGKEFETKMKDKKPGEMSDDLRIALGMPVGANAHKVPPPWLIAMQRYGPPPSYPNLKIPGLNAPIPEGCSFGYHAGGWGKPPVDNMGKPIYGDVFGTQSKENEVPMIEEEVEKSLWGELESESEEESEEEESSEEEEDASGLVTPGETGLVTPSGISSLPAGLETPDMIELRKKHPEAELEGGDTPAALYTILPEKRMEGMGRGMMASTHTYDMSAAAASGRAANQAVEVALDPSELDLVDTDAMAARYEATIREQHAGEDEDFSDMVAEHAAKQRNKRRRLQHQEQNKPAKKYKDFKF</sequence>
<dbReference type="AlphaFoldDB" id="A0A2P2HZ83"/>
<dbReference type="PANTHER" id="PTHR12785:SF6">
    <property type="entry name" value="SPLICING FACTOR 3B SUBUNIT 2"/>
    <property type="match status" value="1"/>
</dbReference>
<organism evidence="3">
    <name type="scientific">Hirondellea gigas</name>
    <dbReference type="NCBI Taxonomy" id="1518452"/>
    <lineage>
        <taxon>Eukaryota</taxon>
        <taxon>Metazoa</taxon>
        <taxon>Ecdysozoa</taxon>
        <taxon>Arthropoda</taxon>
        <taxon>Crustacea</taxon>
        <taxon>Multicrustacea</taxon>
        <taxon>Malacostraca</taxon>
        <taxon>Eumalacostraca</taxon>
        <taxon>Peracarida</taxon>
        <taxon>Amphipoda</taxon>
        <taxon>Amphilochidea</taxon>
        <taxon>Lysianassida</taxon>
        <taxon>Lysianassidira</taxon>
        <taxon>Lysianassoidea</taxon>
        <taxon>Lysianassidae</taxon>
        <taxon>Hirondellea</taxon>
    </lineage>
</organism>
<dbReference type="InterPro" id="IPR007180">
    <property type="entry name" value="DUF382"/>
</dbReference>
<dbReference type="Pfam" id="PF02037">
    <property type="entry name" value="SAP"/>
    <property type="match status" value="1"/>
</dbReference>
<dbReference type="InterPro" id="IPR006568">
    <property type="entry name" value="PSP_pro-rich"/>
</dbReference>
<feature type="compositionally biased region" description="Basic residues" evidence="1">
    <location>
        <begin position="680"/>
        <end position="698"/>
    </location>
</feature>
<dbReference type="SUPFAM" id="SSF68906">
    <property type="entry name" value="SAP domain"/>
    <property type="match status" value="1"/>
</dbReference>
<evidence type="ECO:0000313" key="4">
    <source>
        <dbReference type="EMBL" id="LAC19773.1"/>
    </source>
</evidence>
<dbReference type="InterPro" id="IPR036361">
    <property type="entry name" value="SAP_dom_sf"/>
</dbReference>
<feature type="compositionally biased region" description="Acidic residues" evidence="1">
    <location>
        <begin position="801"/>
        <end position="811"/>
    </location>
</feature>
<feature type="compositionally biased region" description="Basic and acidic residues" evidence="1">
    <location>
        <begin position="553"/>
        <end position="562"/>
    </location>
</feature>
<name>A0A2P2HZ83_9CRUS</name>
<dbReference type="Pfam" id="PF04046">
    <property type="entry name" value="PSP"/>
    <property type="match status" value="1"/>
</dbReference>
<dbReference type="GO" id="GO:0005689">
    <property type="term" value="C:U12-type spliceosomal complex"/>
    <property type="evidence" value="ECO:0007669"/>
    <property type="project" value="TreeGrafter"/>
</dbReference>
<dbReference type="Pfam" id="PF04037">
    <property type="entry name" value="DUF382"/>
    <property type="match status" value="1"/>
</dbReference>
<evidence type="ECO:0000256" key="1">
    <source>
        <dbReference type="SAM" id="MobiDB-lite"/>
    </source>
</evidence>
<feature type="compositionally biased region" description="Low complexity" evidence="1">
    <location>
        <begin position="423"/>
        <end position="437"/>
    </location>
</feature>
<feature type="region of interest" description="Disordered" evidence="1">
    <location>
        <begin position="373"/>
        <end position="727"/>
    </location>
</feature>
<dbReference type="EMBL" id="IACT01000352">
    <property type="protein sequence ID" value="LAC19773.1"/>
    <property type="molecule type" value="mRNA"/>
</dbReference>
<feature type="compositionally biased region" description="Acidic residues" evidence="1">
    <location>
        <begin position="1079"/>
        <end position="1099"/>
    </location>
</feature>
<feature type="region of interest" description="Disordered" evidence="1">
    <location>
        <begin position="1216"/>
        <end position="1259"/>
    </location>
</feature>
<feature type="region of interest" description="Disordered" evidence="1">
    <location>
        <begin position="1076"/>
        <end position="1122"/>
    </location>
</feature>
<dbReference type="InterPro" id="IPR003034">
    <property type="entry name" value="SAP_dom"/>
</dbReference>
<feature type="compositionally biased region" description="Low complexity" evidence="1">
    <location>
        <begin position="228"/>
        <end position="240"/>
    </location>
</feature>
<feature type="compositionally biased region" description="Basic and acidic residues" evidence="1">
    <location>
        <begin position="1243"/>
        <end position="1259"/>
    </location>
</feature>
<dbReference type="SMART" id="SM00513">
    <property type="entry name" value="SAP"/>
    <property type="match status" value="1"/>
</dbReference>
<evidence type="ECO:0000313" key="3">
    <source>
        <dbReference type="EMBL" id="LAB67085.1"/>
    </source>
</evidence>
<dbReference type="InterPro" id="IPR052584">
    <property type="entry name" value="U2_snRNP_Complex_Component"/>
</dbReference>
<evidence type="ECO:0000259" key="2">
    <source>
        <dbReference type="PROSITE" id="PS50800"/>
    </source>
</evidence>
<dbReference type="Gene3D" id="1.10.720.30">
    <property type="entry name" value="SAP domain"/>
    <property type="match status" value="1"/>
</dbReference>
<feature type="domain" description="SAP" evidence="2">
    <location>
        <begin position="8"/>
        <end position="42"/>
    </location>
</feature>
<feature type="compositionally biased region" description="Basic and acidic residues" evidence="1">
    <location>
        <begin position="42"/>
        <end position="72"/>
    </location>
</feature>
<feature type="compositionally biased region" description="Acidic residues" evidence="1">
    <location>
        <begin position="585"/>
        <end position="609"/>
    </location>
</feature>
<feature type="compositionally biased region" description="Pro residues" evidence="1">
    <location>
        <begin position="467"/>
        <end position="478"/>
    </location>
</feature>
<feature type="compositionally biased region" description="Low complexity" evidence="1">
    <location>
        <begin position="160"/>
        <end position="220"/>
    </location>
</feature>
<reference evidence="3" key="2">
    <citation type="journal article" date="2018" name="Biosci. Biotechnol. Biochem.">
        <title>Polysaccharide hydrolase of the hadal zone amphipods Hirondellea gigas.</title>
        <authorList>
            <person name="Kobayashi H."/>
            <person name="Nagahama T."/>
            <person name="Arai W."/>
            <person name="Sasagawa Y."/>
            <person name="Umeda M."/>
            <person name="Hayashi T."/>
            <person name="Nikaido I."/>
            <person name="Watanabe H."/>
            <person name="Oguri K."/>
            <person name="Kitazato H."/>
            <person name="Fujioka K."/>
            <person name="Kido Y."/>
            <person name="Takami H."/>
        </authorList>
    </citation>
    <scope>NUCLEOTIDE SEQUENCE</scope>
    <source>
        <tissue evidence="3">Whole body</tissue>
    </source>
</reference>
<feature type="compositionally biased region" description="Pro residues" evidence="1">
    <location>
        <begin position="147"/>
        <end position="159"/>
    </location>
</feature>
<feature type="compositionally biased region" description="Basic and acidic residues" evidence="1">
    <location>
        <begin position="699"/>
        <end position="727"/>
    </location>
</feature>
<feature type="region of interest" description="Disordered" evidence="1">
    <location>
        <begin position="42"/>
        <end position="263"/>
    </location>
</feature>